<evidence type="ECO:0000313" key="1">
    <source>
        <dbReference type="EMBL" id="KAK3401854.1"/>
    </source>
</evidence>
<proteinExistence type="predicted"/>
<dbReference type="Proteomes" id="UP001281003">
    <property type="component" value="Unassembled WGS sequence"/>
</dbReference>
<sequence length="229" mass="25994">MLSELGREAEGPRRRPLPYCIPTRLPTNKPGIIGVRRPGSNHLQIPWGWIQINVEFDKSCMRGSIFHEVGKGKAAKVLGRQGAHKLTRFAIVAVVGPWKKDAMWILMSLVHGRVCRLLLLSRRVQKGGPGRFWRATGQLHVPVPQSQASPLQDQTSMTGKEVQIIAVVLCIEVLNHPDCVSDRVFKTQNFTPTFRADEPYRDDHGKQLANDKMLWTYRLRDVYRPDEEG</sequence>
<gene>
    <name evidence="1" type="ORF">B0T20DRAFT_389786</name>
</gene>
<reference evidence="1" key="1">
    <citation type="journal article" date="2023" name="Mol. Phylogenet. Evol.">
        <title>Genome-scale phylogeny and comparative genomics of the fungal order Sordariales.</title>
        <authorList>
            <person name="Hensen N."/>
            <person name="Bonometti L."/>
            <person name="Westerberg I."/>
            <person name="Brannstrom I.O."/>
            <person name="Guillou S."/>
            <person name="Cros-Aarteil S."/>
            <person name="Calhoun S."/>
            <person name="Haridas S."/>
            <person name="Kuo A."/>
            <person name="Mondo S."/>
            <person name="Pangilinan J."/>
            <person name="Riley R."/>
            <person name="LaButti K."/>
            <person name="Andreopoulos B."/>
            <person name="Lipzen A."/>
            <person name="Chen C."/>
            <person name="Yan M."/>
            <person name="Daum C."/>
            <person name="Ng V."/>
            <person name="Clum A."/>
            <person name="Steindorff A."/>
            <person name="Ohm R.A."/>
            <person name="Martin F."/>
            <person name="Silar P."/>
            <person name="Natvig D.O."/>
            <person name="Lalanne C."/>
            <person name="Gautier V."/>
            <person name="Ament-Velasquez S.L."/>
            <person name="Kruys A."/>
            <person name="Hutchinson M.I."/>
            <person name="Powell A.J."/>
            <person name="Barry K."/>
            <person name="Miller A.N."/>
            <person name="Grigoriev I.V."/>
            <person name="Debuchy R."/>
            <person name="Gladieux P."/>
            <person name="Hiltunen Thoren M."/>
            <person name="Johannesson H."/>
        </authorList>
    </citation>
    <scope>NUCLEOTIDE SEQUENCE</scope>
    <source>
        <strain evidence="1">FGSC 1904</strain>
    </source>
</reference>
<keyword evidence="2" id="KW-1185">Reference proteome</keyword>
<reference evidence="1" key="2">
    <citation type="submission" date="2023-07" db="EMBL/GenBank/DDBJ databases">
        <authorList>
            <consortium name="Lawrence Berkeley National Laboratory"/>
            <person name="Haridas S."/>
            <person name="Hensen N."/>
            <person name="Bonometti L."/>
            <person name="Westerberg I."/>
            <person name="Brannstrom I.O."/>
            <person name="Guillou S."/>
            <person name="Cros-Aarteil S."/>
            <person name="Calhoun S."/>
            <person name="Kuo A."/>
            <person name="Mondo S."/>
            <person name="Pangilinan J."/>
            <person name="Riley R."/>
            <person name="LaButti K."/>
            <person name="Andreopoulos B."/>
            <person name="Lipzen A."/>
            <person name="Chen C."/>
            <person name="Yanf M."/>
            <person name="Daum C."/>
            <person name="Ng V."/>
            <person name="Clum A."/>
            <person name="Steindorff A."/>
            <person name="Ohm R."/>
            <person name="Martin F."/>
            <person name="Silar P."/>
            <person name="Natvig D."/>
            <person name="Lalanne C."/>
            <person name="Gautier V."/>
            <person name="Ament-velasquez S.L."/>
            <person name="Kruys A."/>
            <person name="Hutchinson M.I."/>
            <person name="Powell A.J."/>
            <person name="Barry K."/>
            <person name="Miller A.N."/>
            <person name="Grigoriev I.V."/>
            <person name="Debuchy R."/>
            <person name="Gladieux P."/>
            <person name="Thoren M.H."/>
            <person name="Johannesson H."/>
        </authorList>
    </citation>
    <scope>NUCLEOTIDE SEQUENCE</scope>
    <source>
        <strain evidence="1">FGSC 1904</strain>
    </source>
</reference>
<comment type="caution">
    <text evidence="1">The sequence shown here is derived from an EMBL/GenBank/DDBJ whole genome shotgun (WGS) entry which is preliminary data.</text>
</comment>
<protein>
    <submittedName>
        <fullName evidence="1">Uncharacterized protein</fullName>
    </submittedName>
</protein>
<evidence type="ECO:0000313" key="2">
    <source>
        <dbReference type="Proteomes" id="UP001281003"/>
    </source>
</evidence>
<dbReference type="EMBL" id="JAUTDP010000002">
    <property type="protein sequence ID" value="KAK3401854.1"/>
    <property type="molecule type" value="Genomic_DNA"/>
</dbReference>
<organism evidence="1 2">
    <name type="scientific">Sordaria brevicollis</name>
    <dbReference type="NCBI Taxonomy" id="83679"/>
    <lineage>
        <taxon>Eukaryota</taxon>
        <taxon>Fungi</taxon>
        <taxon>Dikarya</taxon>
        <taxon>Ascomycota</taxon>
        <taxon>Pezizomycotina</taxon>
        <taxon>Sordariomycetes</taxon>
        <taxon>Sordariomycetidae</taxon>
        <taxon>Sordariales</taxon>
        <taxon>Sordariaceae</taxon>
        <taxon>Sordaria</taxon>
    </lineage>
</organism>
<dbReference type="AlphaFoldDB" id="A0AAE0PL38"/>
<accession>A0AAE0PL38</accession>
<name>A0AAE0PL38_SORBR</name>